<evidence type="ECO:0000259" key="7">
    <source>
        <dbReference type="Pfam" id="PF04545"/>
    </source>
</evidence>
<evidence type="ECO:0000256" key="3">
    <source>
        <dbReference type="ARBA" id="ARBA00023082"/>
    </source>
</evidence>
<dbReference type="InterPro" id="IPR013324">
    <property type="entry name" value="RNA_pol_sigma_r3/r4-like"/>
</dbReference>
<dbReference type="InterPro" id="IPR013325">
    <property type="entry name" value="RNA_pol_sigma_r2"/>
</dbReference>
<keyword evidence="3" id="KW-0731">Sigma factor</keyword>
<comment type="similarity">
    <text evidence="1">Belongs to the sigma-70 factor family. ECF subfamily.</text>
</comment>
<dbReference type="CDD" id="cd06171">
    <property type="entry name" value="Sigma70_r4"/>
    <property type="match status" value="1"/>
</dbReference>
<gene>
    <name evidence="8" type="primary">carQ_2</name>
    <name evidence="8" type="ORF">GCM10007857_24430</name>
</gene>
<feature type="domain" description="RNA polymerase sigma-70 region 2" evidence="6">
    <location>
        <begin position="49"/>
        <end position="115"/>
    </location>
</feature>
<comment type="caution">
    <text evidence="8">The sequence shown here is derived from an EMBL/GenBank/DDBJ whole genome shotgun (WGS) entry which is preliminary data.</text>
</comment>
<dbReference type="Proteomes" id="UP001156905">
    <property type="component" value="Unassembled WGS sequence"/>
</dbReference>
<reference evidence="9" key="1">
    <citation type="journal article" date="2019" name="Int. J. Syst. Evol. Microbiol.">
        <title>The Global Catalogue of Microorganisms (GCM) 10K type strain sequencing project: providing services to taxonomists for standard genome sequencing and annotation.</title>
        <authorList>
            <consortium name="The Broad Institute Genomics Platform"/>
            <consortium name="The Broad Institute Genome Sequencing Center for Infectious Disease"/>
            <person name="Wu L."/>
            <person name="Ma J."/>
        </authorList>
    </citation>
    <scope>NUCLEOTIDE SEQUENCE [LARGE SCALE GENOMIC DNA]</scope>
    <source>
        <strain evidence="9">NBRC 102520</strain>
    </source>
</reference>
<dbReference type="PANTHER" id="PTHR43133">
    <property type="entry name" value="RNA POLYMERASE ECF-TYPE SIGMA FACTO"/>
    <property type="match status" value="1"/>
</dbReference>
<keyword evidence="9" id="KW-1185">Reference proteome</keyword>
<dbReference type="SUPFAM" id="SSF88659">
    <property type="entry name" value="Sigma3 and sigma4 domains of RNA polymerase sigma factors"/>
    <property type="match status" value="1"/>
</dbReference>
<dbReference type="SUPFAM" id="SSF88946">
    <property type="entry name" value="Sigma2 domain of RNA polymerase sigma factors"/>
    <property type="match status" value="1"/>
</dbReference>
<name>A0ABQ6AU30_9BRAD</name>
<evidence type="ECO:0000256" key="4">
    <source>
        <dbReference type="ARBA" id="ARBA00023125"/>
    </source>
</evidence>
<dbReference type="Pfam" id="PF04542">
    <property type="entry name" value="Sigma70_r2"/>
    <property type="match status" value="1"/>
</dbReference>
<evidence type="ECO:0000313" key="9">
    <source>
        <dbReference type="Proteomes" id="UP001156905"/>
    </source>
</evidence>
<evidence type="ECO:0000313" key="8">
    <source>
        <dbReference type="EMBL" id="GLR85732.1"/>
    </source>
</evidence>
<protein>
    <submittedName>
        <fullName evidence="8">RNA polymerase sigma factor</fullName>
    </submittedName>
</protein>
<dbReference type="NCBIfam" id="NF009168">
    <property type="entry name" value="PRK12515.1"/>
    <property type="match status" value="1"/>
</dbReference>
<dbReference type="Gene3D" id="1.10.10.10">
    <property type="entry name" value="Winged helix-like DNA-binding domain superfamily/Winged helix DNA-binding domain"/>
    <property type="match status" value="1"/>
</dbReference>
<organism evidence="8 9">
    <name type="scientific">Bradyrhizobium iriomotense</name>
    <dbReference type="NCBI Taxonomy" id="441950"/>
    <lineage>
        <taxon>Bacteria</taxon>
        <taxon>Pseudomonadati</taxon>
        <taxon>Pseudomonadota</taxon>
        <taxon>Alphaproteobacteria</taxon>
        <taxon>Hyphomicrobiales</taxon>
        <taxon>Nitrobacteraceae</taxon>
        <taxon>Bradyrhizobium</taxon>
    </lineage>
</organism>
<keyword evidence="4" id="KW-0238">DNA-binding</keyword>
<dbReference type="NCBIfam" id="TIGR02937">
    <property type="entry name" value="sigma70-ECF"/>
    <property type="match status" value="1"/>
</dbReference>
<evidence type="ECO:0000259" key="6">
    <source>
        <dbReference type="Pfam" id="PF04542"/>
    </source>
</evidence>
<dbReference type="Gene3D" id="1.10.1740.10">
    <property type="match status" value="1"/>
</dbReference>
<keyword evidence="5" id="KW-0804">Transcription</keyword>
<dbReference type="InterPro" id="IPR014284">
    <property type="entry name" value="RNA_pol_sigma-70_dom"/>
</dbReference>
<dbReference type="InterPro" id="IPR036388">
    <property type="entry name" value="WH-like_DNA-bd_sf"/>
</dbReference>
<feature type="domain" description="RNA polymerase sigma-70 region 4" evidence="7">
    <location>
        <begin position="152"/>
        <end position="197"/>
    </location>
</feature>
<accession>A0ABQ6AU30</accession>
<dbReference type="InterPro" id="IPR007630">
    <property type="entry name" value="RNA_pol_sigma70_r4"/>
</dbReference>
<dbReference type="PANTHER" id="PTHR43133:SF32">
    <property type="entry name" value="BLR3042 PROTEIN"/>
    <property type="match status" value="1"/>
</dbReference>
<proteinExistence type="inferred from homology"/>
<evidence type="ECO:0000256" key="1">
    <source>
        <dbReference type="ARBA" id="ARBA00010641"/>
    </source>
</evidence>
<evidence type="ECO:0000256" key="2">
    <source>
        <dbReference type="ARBA" id="ARBA00023015"/>
    </source>
</evidence>
<sequence length="211" mass="24011">MRRYGELVMQNVVAINAQATQGIIAAQATSDEMLLESIADGNRTAMHMLYCRHNVRVYRFILRIVRDATTAEDLVSQVFLDVWRTAGQFQGRSQVSTWLLSIARFKALTAMRQRRFEDIDQEDVRQIPDEHDTPETALDRNDTSAILRACVAKLSPAHREIINLVYYHEKSVEEVGQIIGIPQSTVKTRMFYARKQLADLLKGAGIDRFAA</sequence>
<evidence type="ECO:0000256" key="5">
    <source>
        <dbReference type="ARBA" id="ARBA00023163"/>
    </source>
</evidence>
<dbReference type="InterPro" id="IPR007627">
    <property type="entry name" value="RNA_pol_sigma70_r2"/>
</dbReference>
<dbReference type="Pfam" id="PF04545">
    <property type="entry name" value="Sigma70_r4"/>
    <property type="match status" value="1"/>
</dbReference>
<dbReference type="EMBL" id="BSOW01000007">
    <property type="protein sequence ID" value="GLR85732.1"/>
    <property type="molecule type" value="Genomic_DNA"/>
</dbReference>
<keyword evidence="2" id="KW-0805">Transcription regulation</keyword>
<dbReference type="InterPro" id="IPR039425">
    <property type="entry name" value="RNA_pol_sigma-70-like"/>
</dbReference>